<dbReference type="InterPro" id="IPR016181">
    <property type="entry name" value="Acyl_CoA_acyltransferase"/>
</dbReference>
<protein>
    <submittedName>
        <fullName evidence="3">GNAT family N-acetyltransferase</fullName>
    </submittedName>
</protein>
<keyword evidence="4" id="KW-1185">Reference proteome</keyword>
<dbReference type="InterPro" id="IPR000182">
    <property type="entry name" value="GNAT_dom"/>
</dbReference>
<dbReference type="Pfam" id="PF00583">
    <property type="entry name" value="Acetyltransf_1"/>
    <property type="match status" value="1"/>
</dbReference>
<evidence type="ECO:0000259" key="2">
    <source>
        <dbReference type="PROSITE" id="PS51186"/>
    </source>
</evidence>
<feature type="region of interest" description="Disordered" evidence="1">
    <location>
        <begin position="1"/>
        <end position="24"/>
    </location>
</feature>
<dbReference type="Pfam" id="PF18014">
    <property type="entry name" value="Acetyltransf_18"/>
    <property type="match status" value="1"/>
</dbReference>
<name>A0A2M8M5G8_9ACTN</name>
<dbReference type="Gene3D" id="3.40.630.90">
    <property type="match status" value="1"/>
</dbReference>
<feature type="region of interest" description="Disordered" evidence="1">
    <location>
        <begin position="63"/>
        <end position="102"/>
    </location>
</feature>
<evidence type="ECO:0000313" key="4">
    <source>
        <dbReference type="Proteomes" id="UP000230407"/>
    </source>
</evidence>
<dbReference type="CDD" id="cd04301">
    <property type="entry name" value="NAT_SF"/>
    <property type="match status" value="1"/>
</dbReference>
<evidence type="ECO:0000256" key="1">
    <source>
        <dbReference type="SAM" id="MobiDB-lite"/>
    </source>
</evidence>
<dbReference type="Gene3D" id="3.40.630.30">
    <property type="match status" value="1"/>
</dbReference>
<dbReference type="PANTHER" id="PTHR47237:SF2">
    <property type="entry name" value="BLL4206 PROTEIN"/>
    <property type="match status" value="1"/>
</dbReference>
<reference evidence="3 4" key="1">
    <citation type="submission" date="2017-11" db="EMBL/GenBank/DDBJ databases">
        <title>Streptomyces carmine sp. nov., a novel actinomycete isolated from Sophora alopecuroides in Xinjiang, China.</title>
        <authorList>
            <person name="Wang Y."/>
            <person name="Luo X."/>
            <person name="Wan C."/>
            <person name="Zhang L."/>
        </authorList>
    </citation>
    <scope>NUCLEOTIDE SEQUENCE [LARGE SCALE GENOMIC DNA]</scope>
    <source>
        <strain evidence="3 4">TRM SA0054</strain>
    </source>
</reference>
<dbReference type="RefSeq" id="WP_100200871.1">
    <property type="nucleotide sequence ID" value="NZ_PGGW01000014.1"/>
</dbReference>
<dbReference type="SUPFAM" id="SSF55729">
    <property type="entry name" value="Acyl-CoA N-acyltransferases (Nat)"/>
    <property type="match status" value="1"/>
</dbReference>
<proteinExistence type="predicted"/>
<feature type="domain" description="N-acetyltransferase" evidence="2">
    <location>
        <begin position="23"/>
        <end position="204"/>
    </location>
</feature>
<dbReference type="PROSITE" id="PS51186">
    <property type="entry name" value="GNAT"/>
    <property type="match status" value="1"/>
</dbReference>
<feature type="compositionally biased region" description="Low complexity" evidence="1">
    <location>
        <begin position="14"/>
        <end position="23"/>
    </location>
</feature>
<dbReference type="PANTHER" id="PTHR47237">
    <property type="entry name" value="SLL0310 PROTEIN"/>
    <property type="match status" value="1"/>
</dbReference>
<feature type="compositionally biased region" description="Pro residues" evidence="1">
    <location>
        <begin position="1"/>
        <end position="13"/>
    </location>
</feature>
<dbReference type="InterPro" id="IPR052729">
    <property type="entry name" value="Acyl/Acetyltrans_Enzymes"/>
</dbReference>
<gene>
    <name evidence="3" type="ORF">CUT44_04730</name>
</gene>
<organism evidence="3 4">
    <name type="scientific">Streptomyces carminius</name>
    <dbReference type="NCBI Taxonomy" id="2665496"/>
    <lineage>
        <taxon>Bacteria</taxon>
        <taxon>Bacillati</taxon>
        <taxon>Actinomycetota</taxon>
        <taxon>Actinomycetes</taxon>
        <taxon>Kitasatosporales</taxon>
        <taxon>Streptomycetaceae</taxon>
        <taxon>Streptomyces</taxon>
    </lineage>
</organism>
<dbReference type="AlphaFoldDB" id="A0A2M8M5G8"/>
<keyword evidence="3" id="KW-0808">Transferase</keyword>
<dbReference type="Proteomes" id="UP000230407">
    <property type="component" value="Unassembled WGS sequence"/>
</dbReference>
<evidence type="ECO:0000313" key="3">
    <source>
        <dbReference type="EMBL" id="PJE99449.1"/>
    </source>
</evidence>
<comment type="caution">
    <text evidence="3">The sequence shown here is derived from an EMBL/GenBank/DDBJ whole genome shotgun (WGS) entry which is preliminary data.</text>
</comment>
<sequence length="357" mass="37115">MTSSSPPSPPSSPSPSSRFSPGPVVRRLTLDDLPACLDLAADRGWARRERKWRLLLTAGQGYGIDAPADEVSPPKAPGAAESPESPGAQETPALSGPGDHGPGEGRGLIGVCVLVPYGPPPHAPRDRPSASVVMVLVAGRHARRGLGRLLVRHALAEAGDATVFLTANDSGRPLYEKLGFTTVGTVVRLTGEFTGARAADRTADHRAGPRAYLRVRDATAADLPAVLALDAPVFGADRAHLIVRLPSLADHFAVAAPGTPNTGLTGYAALWPGGDTAVIGPVIAEDEPTARALITELATRADGPVRLDTDARHPGLRAWLRAHGLTERATHTLMVHGTPGLPGDPGRRFAPYLGSLG</sequence>
<accession>A0A2M8M5G8</accession>
<dbReference type="GO" id="GO:0016747">
    <property type="term" value="F:acyltransferase activity, transferring groups other than amino-acyl groups"/>
    <property type="evidence" value="ECO:0007669"/>
    <property type="project" value="InterPro"/>
</dbReference>
<dbReference type="InterPro" id="IPR041496">
    <property type="entry name" value="YitH/HolE_GNAT"/>
</dbReference>
<dbReference type="EMBL" id="PGGW01000014">
    <property type="protein sequence ID" value="PJE99449.1"/>
    <property type="molecule type" value="Genomic_DNA"/>
</dbReference>